<keyword evidence="2 9" id="KW-0813">Transport</keyword>
<evidence type="ECO:0000256" key="3">
    <source>
        <dbReference type="ARBA" id="ARBA00022475"/>
    </source>
</evidence>
<keyword evidence="3" id="KW-1003">Cell membrane</keyword>
<dbReference type="GO" id="GO:0022857">
    <property type="term" value="F:transmembrane transporter activity"/>
    <property type="evidence" value="ECO:0007669"/>
    <property type="project" value="UniProtKB-UniRule"/>
</dbReference>
<evidence type="ECO:0000259" key="10">
    <source>
        <dbReference type="Pfam" id="PF04290"/>
    </source>
</evidence>
<gene>
    <name evidence="11" type="ORF">D3P04_08530</name>
</gene>
<dbReference type="EMBL" id="QZCG01000005">
    <property type="protein sequence ID" value="RJE85793.1"/>
    <property type="molecule type" value="Genomic_DNA"/>
</dbReference>
<dbReference type="PANTHER" id="PTHR35011:SF2">
    <property type="entry name" value="2,3-DIKETO-L-GULONATE TRAP TRANSPORTER SMALL PERMEASE PROTEIN YIAM"/>
    <property type="match status" value="1"/>
</dbReference>
<dbReference type="Pfam" id="PF04290">
    <property type="entry name" value="DctQ"/>
    <property type="match status" value="1"/>
</dbReference>
<feature type="domain" description="Tripartite ATP-independent periplasmic transporters DctQ component" evidence="10">
    <location>
        <begin position="44"/>
        <end position="168"/>
    </location>
</feature>
<dbReference type="GO" id="GO:0015740">
    <property type="term" value="P:C4-dicarboxylate transport"/>
    <property type="evidence" value="ECO:0007669"/>
    <property type="project" value="TreeGrafter"/>
</dbReference>
<comment type="function">
    <text evidence="9">Part of the tripartite ATP-independent periplasmic (TRAP) transport system.</text>
</comment>
<evidence type="ECO:0000256" key="4">
    <source>
        <dbReference type="ARBA" id="ARBA00022519"/>
    </source>
</evidence>
<name>A0A418SXX8_9RHOB</name>
<evidence type="ECO:0000256" key="2">
    <source>
        <dbReference type="ARBA" id="ARBA00022448"/>
    </source>
</evidence>
<evidence type="ECO:0000256" key="8">
    <source>
        <dbReference type="ARBA" id="ARBA00038436"/>
    </source>
</evidence>
<evidence type="ECO:0000256" key="6">
    <source>
        <dbReference type="ARBA" id="ARBA00022989"/>
    </source>
</evidence>
<feature type="transmembrane region" description="Helical" evidence="9">
    <location>
        <begin position="147"/>
        <end position="169"/>
    </location>
</feature>
<evidence type="ECO:0000256" key="7">
    <source>
        <dbReference type="ARBA" id="ARBA00023136"/>
    </source>
</evidence>
<keyword evidence="7 9" id="KW-0472">Membrane</keyword>
<keyword evidence="5 9" id="KW-0812">Transmembrane</keyword>
<organism evidence="11 12">
    <name type="scientific">Paracoccus onubensis</name>
    <dbReference type="NCBI Taxonomy" id="1675788"/>
    <lineage>
        <taxon>Bacteria</taxon>
        <taxon>Pseudomonadati</taxon>
        <taxon>Pseudomonadota</taxon>
        <taxon>Alphaproteobacteria</taxon>
        <taxon>Rhodobacterales</taxon>
        <taxon>Paracoccaceae</taxon>
        <taxon>Paracoccus</taxon>
    </lineage>
</organism>
<feature type="transmembrane region" description="Helical" evidence="9">
    <location>
        <begin position="73"/>
        <end position="97"/>
    </location>
</feature>
<accession>A0A418SXX8</accession>
<dbReference type="OrthoDB" id="4964541at2"/>
<keyword evidence="6 9" id="KW-1133">Transmembrane helix</keyword>
<protein>
    <recommendedName>
        <fullName evidence="9">TRAP transporter small permease protein</fullName>
    </recommendedName>
</protein>
<comment type="similarity">
    <text evidence="8 9">Belongs to the TRAP transporter small permease family.</text>
</comment>
<comment type="subcellular location">
    <subcellularLocation>
        <location evidence="1 9">Cell inner membrane</location>
        <topology evidence="1 9">Multi-pass membrane protein</topology>
    </subcellularLocation>
</comment>
<dbReference type="PANTHER" id="PTHR35011">
    <property type="entry name" value="2,3-DIKETO-L-GULONATE TRAP TRANSPORTER SMALL PERMEASE PROTEIN YIAM"/>
    <property type="match status" value="1"/>
</dbReference>
<evidence type="ECO:0000256" key="9">
    <source>
        <dbReference type="RuleBase" id="RU369079"/>
    </source>
</evidence>
<dbReference type="Proteomes" id="UP000284202">
    <property type="component" value="Unassembled WGS sequence"/>
</dbReference>
<feature type="transmembrane region" description="Helical" evidence="9">
    <location>
        <begin position="109"/>
        <end position="127"/>
    </location>
</feature>
<evidence type="ECO:0000256" key="5">
    <source>
        <dbReference type="ARBA" id="ARBA00022692"/>
    </source>
</evidence>
<comment type="subunit">
    <text evidence="9">The complex comprises the extracytoplasmic solute receptor protein and the two transmembrane proteins.</text>
</comment>
<evidence type="ECO:0000313" key="11">
    <source>
        <dbReference type="EMBL" id="RJE85793.1"/>
    </source>
</evidence>
<dbReference type="GO" id="GO:0005886">
    <property type="term" value="C:plasma membrane"/>
    <property type="evidence" value="ECO:0007669"/>
    <property type="project" value="UniProtKB-SubCell"/>
</dbReference>
<evidence type="ECO:0000256" key="1">
    <source>
        <dbReference type="ARBA" id="ARBA00004429"/>
    </source>
</evidence>
<dbReference type="AlphaFoldDB" id="A0A418SXX8"/>
<comment type="caution">
    <text evidence="11">The sequence shown here is derived from an EMBL/GenBank/DDBJ whole genome shotgun (WGS) entry which is preliminary data.</text>
</comment>
<keyword evidence="12" id="KW-1185">Reference proteome</keyword>
<sequence>MEACSRGTKKMSDSVTADRPRGAVRRHALAIVETAAILLLVILVTLVLCNSIGRYLFSRSLPWTEEIVTALLMWLGGLGITVAALRNGLISCAIWTSRLGVAAQNRLRIAQNLFGIATMAGLAWFAWQYLGIFGGDITPLIGMPKAVPISGIIGCAAGMSLAFVIDLIAPEDL</sequence>
<evidence type="ECO:0000313" key="12">
    <source>
        <dbReference type="Proteomes" id="UP000284202"/>
    </source>
</evidence>
<reference evidence="12" key="1">
    <citation type="submission" date="2018-09" db="EMBL/GenBank/DDBJ databases">
        <title>Acidovorax cavernicola nov. sp. isolated from Gruta de las Maravillas (Aracena, Spain).</title>
        <authorList>
            <person name="Jurado V."/>
            <person name="Gutierrez-Patricio S."/>
            <person name="Gonzalez-Pimentel J.L."/>
            <person name="Miller A.Z."/>
            <person name="Laiz L."/>
            <person name="Saiz-Jimenez C."/>
        </authorList>
    </citation>
    <scope>NUCLEOTIDE SEQUENCE [LARGE SCALE GENOMIC DNA]</scope>
    <source>
        <strain evidence="12">1011MAR3C25</strain>
    </source>
</reference>
<feature type="transmembrane region" description="Helical" evidence="9">
    <location>
        <begin position="28"/>
        <end position="53"/>
    </location>
</feature>
<proteinExistence type="inferred from homology"/>
<keyword evidence="4 9" id="KW-0997">Cell inner membrane</keyword>
<dbReference type="InterPro" id="IPR007387">
    <property type="entry name" value="TRAP_DctQ"/>
</dbReference>
<dbReference type="InterPro" id="IPR055348">
    <property type="entry name" value="DctQ"/>
</dbReference>